<sequence>MGVYLDFVILYLVYPVTSGIMFSKGAERNMEEEEEDSKTTEDWEYVLYACLALFVILFCYCMYDACCKRKINSARQAKLNATGPAGTANFIWPYPRRISTDTETISISVISSNSNTTCDLPPSYNEVVTNSELYMTSPTINRQITTSEQL</sequence>
<feature type="transmembrane region" description="Helical" evidence="1">
    <location>
        <begin position="45"/>
        <end position="63"/>
    </location>
</feature>
<keyword evidence="1" id="KW-1133">Transmembrane helix</keyword>
<feature type="transmembrane region" description="Helical" evidence="1">
    <location>
        <begin position="7"/>
        <end position="25"/>
    </location>
</feature>
<keyword evidence="1" id="KW-0472">Membrane</keyword>
<evidence type="ECO:0000256" key="1">
    <source>
        <dbReference type="SAM" id="Phobius"/>
    </source>
</evidence>
<keyword evidence="3" id="KW-1185">Reference proteome</keyword>
<dbReference type="AlphaFoldDB" id="A0AAN8PJ86"/>
<evidence type="ECO:0000313" key="2">
    <source>
        <dbReference type="EMBL" id="KAK6177329.1"/>
    </source>
</evidence>
<dbReference type="Proteomes" id="UP001347796">
    <property type="component" value="Unassembled WGS sequence"/>
</dbReference>
<keyword evidence="1" id="KW-0812">Transmembrane</keyword>
<evidence type="ECO:0000313" key="3">
    <source>
        <dbReference type="Proteomes" id="UP001347796"/>
    </source>
</evidence>
<organism evidence="2 3">
    <name type="scientific">Patella caerulea</name>
    <name type="common">Rayed Mediterranean limpet</name>
    <dbReference type="NCBI Taxonomy" id="87958"/>
    <lineage>
        <taxon>Eukaryota</taxon>
        <taxon>Metazoa</taxon>
        <taxon>Spiralia</taxon>
        <taxon>Lophotrochozoa</taxon>
        <taxon>Mollusca</taxon>
        <taxon>Gastropoda</taxon>
        <taxon>Patellogastropoda</taxon>
        <taxon>Patelloidea</taxon>
        <taxon>Patellidae</taxon>
        <taxon>Patella</taxon>
    </lineage>
</organism>
<comment type="caution">
    <text evidence="2">The sequence shown here is derived from an EMBL/GenBank/DDBJ whole genome shotgun (WGS) entry which is preliminary data.</text>
</comment>
<reference evidence="2 3" key="1">
    <citation type="submission" date="2024-01" db="EMBL/GenBank/DDBJ databases">
        <title>The genome of the rayed Mediterranean limpet Patella caerulea (Linnaeus, 1758).</title>
        <authorList>
            <person name="Anh-Thu Weber A."/>
            <person name="Halstead-Nussloch G."/>
        </authorList>
    </citation>
    <scope>NUCLEOTIDE SEQUENCE [LARGE SCALE GENOMIC DNA]</scope>
    <source>
        <strain evidence="2">AATW-2023a</strain>
        <tissue evidence="2">Whole specimen</tissue>
    </source>
</reference>
<protein>
    <submittedName>
        <fullName evidence="2">Uncharacterized protein</fullName>
    </submittedName>
</protein>
<gene>
    <name evidence="2" type="ORF">SNE40_015451</name>
</gene>
<accession>A0AAN8PJ86</accession>
<name>A0AAN8PJ86_PATCE</name>
<dbReference type="EMBL" id="JAZGQO010000010">
    <property type="protein sequence ID" value="KAK6177329.1"/>
    <property type="molecule type" value="Genomic_DNA"/>
</dbReference>
<proteinExistence type="predicted"/>